<protein>
    <submittedName>
        <fullName evidence="1">Uncharacterized protein</fullName>
    </submittedName>
</protein>
<evidence type="ECO:0000313" key="2">
    <source>
        <dbReference type="Proteomes" id="UP001153269"/>
    </source>
</evidence>
<dbReference type="EMBL" id="CADEAL010001524">
    <property type="protein sequence ID" value="CAB1433139.1"/>
    <property type="molecule type" value="Genomic_DNA"/>
</dbReference>
<reference evidence="1" key="1">
    <citation type="submission" date="2020-03" db="EMBL/GenBank/DDBJ databases">
        <authorList>
            <person name="Weist P."/>
        </authorList>
    </citation>
    <scope>NUCLEOTIDE SEQUENCE</scope>
</reference>
<evidence type="ECO:0000313" key="1">
    <source>
        <dbReference type="EMBL" id="CAB1433139.1"/>
    </source>
</evidence>
<gene>
    <name evidence="1" type="ORF">PLEPLA_LOCUS21227</name>
</gene>
<accession>A0A9N7UMR9</accession>
<dbReference type="AlphaFoldDB" id="A0A9N7UMR9"/>
<comment type="caution">
    <text evidence="1">The sequence shown here is derived from an EMBL/GenBank/DDBJ whole genome shotgun (WGS) entry which is preliminary data.</text>
</comment>
<sequence length="99" mass="10893">MMLDVGLHPKTLLGAELLCSLNHTGVVFFAITLEQSAERTAYTPRENIVIVLALVQPCMAQALWFPVIPVVAITSPFRVPKPPSAFPTTRNMESLLEMT</sequence>
<keyword evidence="2" id="KW-1185">Reference proteome</keyword>
<name>A0A9N7UMR9_PLEPL</name>
<dbReference type="Proteomes" id="UP001153269">
    <property type="component" value="Unassembled WGS sequence"/>
</dbReference>
<proteinExistence type="predicted"/>
<organism evidence="1 2">
    <name type="scientific">Pleuronectes platessa</name>
    <name type="common">European plaice</name>
    <dbReference type="NCBI Taxonomy" id="8262"/>
    <lineage>
        <taxon>Eukaryota</taxon>
        <taxon>Metazoa</taxon>
        <taxon>Chordata</taxon>
        <taxon>Craniata</taxon>
        <taxon>Vertebrata</taxon>
        <taxon>Euteleostomi</taxon>
        <taxon>Actinopterygii</taxon>
        <taxon>Neopterygii</taxon>
        <taxon>Teleostei</taxon>
        <taxon>Neoteleostei</taxon>
        <taxon>Acanthomorphata</taxon>
        <taxon>Carangaria</taxon>
        <taxon>Pleuronectiformes</taxon>
        <taxon>Pleuronectoidei</taxon>
        <taxon>Pleuronectidae</taxon>
        <taxon>Pleuronectes</taxon>
    </lineage>
</organism>